<dbReference type="Proteomes" id="UP000283895">
    <property type="component" value="Unassembled WGS sequence"/>
</dbReference>
<dbReference type="Pfam" id="PF00378">
    <property type="entry name" value="ECH_1"/>
    <property type="match status" value="1"/>
</dbReference>
<dbReference type="GO" id="GO:0006631">
    <property type="term" value="P:fatty acid metabolic process"/>
    <property type="evidence" value="ECO:0007669"/>
    <property type="project" value="UniProtKB-KW"/>
</dbReference>
<name>A0A423VUP2_9PEZI</name>
<dbReference type="InterPro" id="IPR052377">
    <property type="entry name" value="Mitochondrial_ECH-domain"/>
</dbReference>
<gene>
    <name evidence="9" type="ORF">VMCG_08877</name>
</gene>
<dbReference type="CDD" id="cd06558">
    <property type="entry name" value="crotonase-like"/>
    <property type="match status" value="1"/>
</dbReference>
<keyword evidence="2" id="KW-0276">Fatty acid metabolism</keyword>
<dbReference type="Gene3D" id="1.10.12.10">
    <property type="entry name" value="Lyase 2-enoyl-coa Hydratase, Chain A, domain 2"/>
    <property type="match status" value="1"/>
</dbReference>
<accession>A0A423VUP2</accession>
<evidence type="ECO:0000256" key="1">
    <source>
        <dbReference type="ARBA" id="ARBA00004173"/>
    </source>
</evidence>
<sequence>MAFPKLPAKAAYITLNNPTNRNALSISVLRDLRGQLHKSMTSPRTGKLLTLPPFKKHFVDLYDPPPKPKSILDTDTDTDKNTNPEAWLTDPETWHKDREGLPNALVLRTEGPVFSSGHDLHELHSNTPEQNKQSLALCAEVISLIRHSPAPVICPVQGLATAAGFQLALAADFPIALASTEFQLPGMLLGFPCTGPAVAVSRRLPPGLAYRLFATGERVTAGELGNGVLDVVPVPEHAESTDTAARAFEERVAAVVQRVAGGETAGRAQALGKWAYWTQLGLRGGDSYDPAGRWAGKVMATDLQSEEAREGIAAWVEKRKPQWKA</sequence>
<keyword evidence="3" id="KW-0809">Transit peptide</keyword>
<feature type="region of interest" description="Disordered" evidence="8">
    <location>
        <begin position="65"/>
        <end position="84"/>
    </location>
</feature>
<comment type="subcellular location">
    <subcellularLocation>
        <location evidence="1">Mitochondrion</location>
    </subcellularLocation>
</comment>
<keyword evidence="4" id="KW-0443">Lipid metabolism</keyword>
<dbReference type="InterPro" id="IPR001753">
    <property type="entry name" value="Enoyl-CoA_hydra/iso"/>
</dbReference>
<organism evidence="9 10">
    <name type="scientific">Cytospora schulzeri</name>
    <dbReference type="NCBI Taxonomy" id="448051"/>
    <lineage>
        <taxon>Eukaryota</taxon>
        <taxon>Fungi</taxon>
        <taxon>Dikarya</taxon>
        <taxon>Ascomycota</taxon>
        <taxon>Pezizomycotina</taxon>
        <taxon>Sordariomycetes</taxon>
        <taxon>Sordariomycetidae</taxon>
        <taxon>Diaporthales</taxon>
        <taxon>Cytosporaceae</taxon>
        <taxon>Cytospora</taxon>
    </lineage>
</organism>
<evidence type="ECO:0000313" key="9">
    <source>
        <dbReference type="EMBL" id="ROV94764.1"/>
    </source>
</evidence>
<evidence type="ECO:0000313" key="10">
    <source>
        <dbReference type="Proteomes" id="UP000283895"/>
    </source>
</evidence>
<protein>
    <recommendedName>
        <fullName evidence="7">Enoyl-CoA hydratase domain-containing protein 3, mitochondrial</fullName>
    </recommendedName>
</protein>
<dbReference type="Gene3D" id="3.90.226.10">
    <property type="entry name" value="2-enoyl-CoA Hydratase, Chain A, domain 1"/>
    <property type="match status" value="1"/>
</dbReference>
<comment type="caution">
    <text evidence="9">The sequence shown here is derived from an EMBL/GenBank/DDBJ whole genome shotgun (WGS) entry which is preliminary data.</text>
</comment>
<dbReference type="InterPro" id="IPR014748">
    <property type="entry name" value="Enoyl-CoA_hydra_C"/>
</dbReference>
<reference evidence="9 10" key="1">
    <citation type="submission" date="2015-09" db="EMBL/GenBank/DDBJ databases">
        <title>Host preference determinants of Valsa canker pathogens revealed by comparative genomics.</title>
        <authorList>
            <person name="Yin Z."/>
            <person name="Huang L."/>
        </authorList>
    </citation>
    <scope>NUCLEOTIDE SEQUENCE [LARGE SCALE GENOMIC DNA]</scope>
    <source>
        <strain evidence="9 10">03-1</strain>
    </source>
</reference>
<evidence type="ECO:0000256" key="8">
    <source>
        <dbReference type="SAM" id="MobiDB-lite"/>
    </source>
</evidence>
<evidence type="ECO:0000256" key="6">
    <source>
        <dbReference type="ARBA" id="ARBA00037410"/>
    </source>
</evidence>
<keyword evidence="10" id="KW-1185">Reference proteome</keyword>
<dbReference type="PANTHER" id="PTHR43602:SF1">
    <property type="entry name" value="ENOYL-COA HYDRATASE DOMAIN-CONTAINING PROTEIN 3, MITOCHONDRIAL"/>
    <property type="match status" value="1"/>
</dbReference>
<dbReference type="GO" id="GO:0005739">
    <property type="term" value="C:mitochondrion"/>
    <property type="evidence" value="ECO:0007669"/>
    <property type="project" value="UniProtKB-SubCell"/>
</dbReference>
<dbReference type="AlphaFoldDB" id="A0A423VUP2"/>
<dbReference type="OrthoDB" id="2139957at2759"/>
<dbReference type="GO" id="GO:0016836">
    <property type="term" value="F:hydro-lyase activity"/>
    <property type="evidence" value="ECO:0007669"/>
    <property type="project" value="TreeGrafter"/>
</dbReference>
<evidence type="ECO:0000256" key="5">
    <source>
        <dbReference type="ARBA" id="ARBA00023128"/>
    </source>
</evidence>
<dbReference type="SUPFAM" id="SSF52096">
    <property type="entry name" value="ClpP/crotonase"/>
    <property type="match status" value="1"/>
</dbReference>
<evidence type="ECO:0000256" key="4">
    <source>
        <dbReference type="ARBA" id="ARBA00023098"/>
    </source>
</evidence>
<keyword evidence="5" id="KW-0496">Mitochondrion</keyword>
<dbReference type="EMBL" id="LKEA01000039">
    <property type="protein sequence ID" value="ROV94764.1"/>
    <property type="molecule type" value="Genomic_DNA"/>
</dbReference>
<evidence type="ECO:0000256" key="3">
    <source>
        <dbReference type="ARBA" id="ARBA00022946"/>
    </source>
</evidence>
<evidence type="ECO:0000256" key="7">
    <source>
        <dbReference type="ARBA" id="ARBA00040545"/>
    </source>
</evidence>
<dbReference type="PANTHER" id="PTHR43602">
    <property type="match status" value="1"/>
</dbReference>
<comment type="function">
    <text evidence="6">May play a role in fatty acid biosynthesis and insulin sensitivity.</text>
</comment>
<evidence type="ECO:0000256" key="2">
    <source>
        <dbReference type="ARBA" id="ARBA00022832"/>
    </source>
</evidence>
<proteinExistence type="predicted"/>
<dbReference type="InterPro" id="IPR029045">
    <property type="entry name" value="ClpP/crotonase-like_dom_sf"/>
</dbReference>